<comment type="caution">
    <text evidence="1">The sequence shown here is derived from an EMBL/GenBank/DDBJ whole genome shotgun (WGS) entry which is preliminary data.</text>
</comment>
<evidence type="ECO:0000313" key="2">
    <source>
        <dbReference type="Proteomes" id="UP000186890"/>
    </source>
</evidence>
<dbReference type="OrthoDB" id="2235632at2"/>
<name>A0A1Q8E8W6_9STRE</name>
<evidence type="ECO:0008006" key="3">
    <source>
        <dbReference type="Google" id="ProtNLM"/>
    </source>
</evidence>
<reference evidence="2" key="1">
    <citation type="submission" date="2016-12" db="EMBL/GenBank/DDBJ databases">
        <authorList>
            <person name="Gulvik C.A."/>
        </authorList>
    </citation>
    <scope>NUCLEOTIDE SEQUENCE [LARGE SCALE GENOMIC DNA]</scope>
    <source>
        <strain evidence="2">NED12-00049-6B</strain>
    </source>
</reference>
<dbReference type="AlphaFoldDB" id="A0A1Q8E8W6"/>
<protein>
    <recommendedName>
        <fullName evidence="3">ATP-binding protein</fullName>
    </recommendedName>
</protein>
<gene>
    <name evidence="1" type="ORF">BU202_04390</name>
</gene>
<dbReference type="Proteomes" id="UP000186890">
    <property type="component" value="Unassembled WGS sequence"/>
</dbReference>
<keyword evidence="2" id="KW-1185">Reference proteome</keyword>
<accession>A0A1Q8E8W6</accession>
<organism evidence="1 2">
    <name type="scientific">Streptococcus cuniculi</name>
    <dbReference type="NCBI Taxonomy" id="1432788"/>
    <lineage>
        <taxon>Bacteria</taxon>
        <taxon>Bacillati</taxon>
        <taxon>Bacillota</taxon>
        <taxon>Bacilli</taxon>
        <taxon>Lactobacillales</taxon>
        <taxon>Streptococcaceae</taxon>
        <taxon>Streptococcus</taxon>
    </lineage>
</organism>
<sequence length="224" mass="25988">MVRMQTRFPLVADDELIVGENPEMRLYDEGDLISNIKGPYQDREFGQEVANPAAPQYREERGAEEALLPPLFKATPSPYSRKERYQKLASPVPPAPQVKTQGQLAREIAREDLKKKRSASYLHQEKKRPILPEQHQVTAPLVKKPVPHLTALANRLQQTDYILADMPAVYSLQKEDREQEQPVKKNSYDFLKKSQVYNYPERKVQRERRLAQELNLTHMEEGLE</sequence>
<evidence type="ECO:0000313" key="1">
    <source>
        <dbReference type="EMBL" id="OLF48236.1"/>
    </source>
</evidence>
<proteinExistence type="predicted"/>
<dbReference type="EMBL" id="MSJM01000003">
    <property type="protein sequence ID" value="OLF48236.1"/>
    <property type="molecule type" value="Genomic_DNA"/>
</dbReference>